<organism evidence="2">
    <name type="scientific">Jonesiaceae bacterium BS-20</name>
    <dbReference type="NCBI Taxonomy" id="3120821"/>
    <lineage>
        <taxon>Bacteria</taxon>
        <taxon>Bacillati</taxon>
        <taxon>Actinomycetota</taxon>
        <taxon>Actinomycetes</taxon>
        <taxon>Micrococcales</taxon>
        <taxon>Jonesiaceae</taxon>
    </lineage>
</organism>
<proteinExistence type="predicted"/>
<evidence type="ECO:0000259" key="1">
    <source>
        <dbReference type="Pfam" id="PF13529"/>
    </source>
</evidence>
<dbReference type="Gene3D" id="3.90.70.10">
    <property type="entry name" value="Cysteine proteinases"/>
    <property type="match status" value="1"/>
</dbReference>
<gene>
    <name evidence="2" type="ORF">V5R04_07075</name>
</gene>
<dbReference type="EMBL" id="CP146203">
    <property type="protein sequence ID" value="XBH22966.1"/>
    <property type="molecule type" value="Genomic_DNA"/>
</dbReference>
<dbReference type="AlphaFoldDB" id="A0AAU7E1C8"/>
<evidence type="ECO:0000313" key="2">
    <source>
        <dbReference type="EMBL" id="XBH22966.1"/>
    </source>
</evidence>
<protein>
    <submittedName>
        <fullName evidence="2">C39 family peptidase</fullName>
    </submittedName>
</protein>
<reference evidence="2" key="1">
    <citation type="submission" date="2024-02" db="EMBL/GenBank/DDBJ databases">
        <title>Tomenella chthoni gen. nov. sp. nov., a member of the family Jonesiaceae isolated from bat guano.</title>
        <authorList>
            <person name="Miller S.L."/>
            <person name="King J."/>
            <person name="Sankaranarayanan K."/>
            <person name="Lawson P.A."/>
        </authorList>
    </citation>
    <scope>NUCLEOTIDE SEQUENCE</scope>
    <source>
        <strain evidence="2">BS-20</strain>
    </source>
</reference>
<dbReference type="InterPro" id="IPR039564">
    <property type="entry name" value="Peptidase_C39-like"/>
</dbReference>
<dbReference type="Pfam" id="PF13529">
    <property type="entry name" value="Peptidase_C39_2"/>
    <property type="match status" value="1"/>
</dbReference>
<sequence>MASSIEVPAEVLNPASLDLPSIPNAGPSVENDDSGDALLAELLEIGSRSNLLGVSEAIDLQTYPGGLTGQPQVAPAVFGLPPVGKSLSLTWAKQINGYYCGPASAYMVLNHLGVKKSKDGKNTTLTQANLAGSNYLGTTSNAGTPWASKKMHATLNKWTGTTDWAATNAPSTDGQKLVATAGAFVRNIGQKNRAMLMGTVEMGGQAHYNNHPKAKTIGHWLVGYGYTPTGFRMADPAAGITNYTNSAQKFFMTGPSWAPFVRNGIVA</sequence>
<name>A0AAU7E1C8_9MICO</name>
<accession>A0AAU7E1C8</accession>
<feature type="domain" description="Peptidase C39-like" evidence="1">
    <location>
        <begin position="92"/>
        <end position="237"/>
    </location>
</feature>